<evidence type="ECO:0000313" key="2">
    <source>
        <dbReference type="Proteomes" id="UP000027222"/>
    </source>
</evidence>
<dbReference type="AlphaFoldDB" id="A0A067S6V8"/>
<organism evidence="1 2">
    <name type="scientific">Galerina marginata (strain CBS 339.88)</name>
    <dbReference type="NCBI Taxonomy" id="685588"/>
    <lineage>
        <taxon>Eukaryota</taxon>
        <taxon>Fungi</taxon>
        <taxon>Dikarya</taxon>
        <taxon>Basidiomycota</taxon>
        <taxon>Agaricomycotina</taxon>
        <taxon>Agaricomycetes</taxon>
        <taxon>Agaricomycetidae</taxon>
        <taxon>Agaricales</taxon>
        <taxon>Agaricineae</taxon>
        <taxon>Strophariaceae</taxon>
        <taxon>Galerina</taxon>
    </lineage>
</organism>
<proteinExistence type="predicted"/>
<protein>
    <submittedName>
        <fullName evidence="1">Uncharacterized protein</fullName>
    </submittedName>
</protein>
<keyword evidence="2" id="KW-1185">Reference proteome</keyword>
<dbReference type="OrthoDB" id="2340858at2759"/>
<dbReference type="InterPro" id="IPR052980">
    <property type="entry name" value="Crinkler_effector"/>
</dbReference>
<dbReference type="PANTHER" id="PTHR33129">
    <property type="entry name" value="PROTEIN KINASE DOMAIN-CONTAINING PROTEIN-RELATED"/>
    <property type="match status" value="1"/>
</dbReference>
<dbReference type="HOGENOM" id="CLU_445463_0_0_1"/>
<dbReference type="PANTHER" id="PTHR33129:SF1">
    <property type="entry name" value="ATP-BINDING PROTEIN"/>
    <property type="match status" value="1"/>
</dbReference>
<evidence type="ECO:0000313" key="1">
    <source>
        <dbReference type="EMBL" id="KDR66585.1"/>
    </source>
</evidence>
<gene>
    <name evidence="1" type="ORF">GALMADRAFT_80659</name>
</gene>
<dbReference type="STRING" id="685588.A0A067S6V8"/>
<dbReference type="EMBL" id="KL142422">
    <property type="protein sequence ID" value="KDR66585.1"/>
    <property type="molecule type" value="Genomic_DNA"/>
</dbReference>
<dbReference type="Proteomes" id="UP000027222">
    <property type="component" value="Unassembled WGS sequence"/>
</dbReference>
<reference evidence="2" key="1">
    <citation type="journal article" date="2014" name="Proc. Natl. Acad. Sci. U.S.A.">
        <title>Extensive sampling of basidiomycete genomes demonstrates inadequacy of the white-rot/brown-rot paradigm for wood decay fungi.</title>
        <authorList>
            <person name="Riley R."/>
            <person name="Salamov A.A."/>
            <person name="Brown D.W."/>
            <person name="Nagy L.G."/>
            <person name="Floudas D."/>
            <person name="Held B.W."/>
            <person name="Levasseur A."/>
            <person name="Lombard V."/>
            <person name="Morin E."/>
            <person name="Otillar R."/>
            <person name="Lindquist E.A."/>
            <person name="Sun H."/>
            <person name="LaButti K.M."/>
            <person name="Schmutz J."/>
            <person name="Jabbour D."/>
            <person name="Luo H."/>
            <person name="Baker S.E."/>
            <person name="Pisabarro A.G."/>
            <person name="Walton J.D."/>
            <person name="Blanchette R.A."/>
            <person name="Henrissat B."/>
            <person name="Martin F."/>
            <person name="Cullen D."/>
            <person name="Hibbett D.S."/>
            <person name="Grigoriev I.V."/>
        </authorList>
    </citation>
    <scope>NUCLEOTIDE SEQUENCE [LARGE SCALE GENOMIC DNA]</scope>
    <source>
        <strain evidence="2">CBS 339.88</strain>
    </source>
</reference>
<name>A0A067S6V8_GALM3</name>
<sequence length="683" mass="75738">MPFPSVIESFAGNVELAAENADSFNWKWANNSPWEPASKNWQLFRAKWYGAAATSIPSAGTSLSLEPLSRLNPDGPSILVRESYGTTFDHVWACAMSSMGYHGAIVTGQSGTGKTVFLFYLLVRLLQLKQPVLFSLNEHRLHLFYHDKVYKASTAAVENVELEWGLPCPKVLRPDSYVFLWSLFDTRLQHPPKSLLTQYPCLPVQTVSGVDPIQYRSWEEERMPLFVGLPLWTREELRKGLSYQNEYHYLLDELCKAYPNPPSNLGGPLVGFTGARELLKASEFETGSISSPSEAVACLLEASITRFGFSARDVFQGVFNHARLTQRHRNSCLMQFSRLEDAVRTLPNYLGAGWYISLHVLALSPVQEAGADAPLADVDWEVDFKSEWVARSVLQWVEKLELDNSADVLRKRVRSLRKIEGARTLADRFLEPLVHCAIAYPSSPSGSGAFWRLHTMSPKVKHGPGADLAIDSLQFVFPPGGGLRVPDDQGLARISRDIEKFPSPSTPDLPLPQRLANGEYYVPTDPAFPMFDAFIVDLDYEKKSAVLWALIITTSRVQVNHDDDKDGISVSGGPGSAGAEGSKRIRELVAKLKDQLGEYPPPKKTLKVNGAGSCVSESSSRPRVEVRYILIIPEGPGSTCDLEWYFPKGWNGNWGGGGDRLWPGNVYCMEVPIDIGCRASAGL</sequence>
<accession>A0A067S6V8</accession>